<dbReference type="PANTHER" id="PTHR33178">
    <property type="match status" value="1"/>
</dbReference>
<evidence type="ECO:0000259" key="2">
    <source>
        <dbReference type="PROSITE" id="PS51502"/>
    </source>
</evidence>
<dbReference type="PANTHER" id="PTHR33178:SF10">
    <property type="entry name" value="STRESS-RESPONSE A_B BARREL DOMAIN-CONTAINING PROTEIN"/>
    <property type="match status" value="1"/>
</dbReference>
<gene>
    <name evidence="3" type="ORF">FSB_LOCUS2434</name>
</gene>
<dbReference type="Gene3D" id="3.30.70.100">
    <property type="match status" value="1"/>
</dbReference>
<evidence type="ECO:0000256" key="1">
    <source>
        <dbReference type="ARBA" id="ARBA00011738"/>
    </source>
</evidence>
<dbReference type="SUPFAM" id="SSF54909">
    <property type="entry name" value="Dimeric alpha+beta barrel"/>
    <property type="match status" value="1"/>
</dbReference>
<dbReference type="GO" id="GO:0009865">
    <property type="term" value="P:pollen tube adhesion"/>
    <property type="evidence" value="ECO:0007669"/>
    <property type="project" value="TreeGrafter"/>
</dbReference>
<name>A0A2N9EIF5_FAGSY</name>
<dbReference type="SMART" id="SM00886">
    <property type="entry name" value="Dabb"/>
    <property type="match status" value="1"/>
</dbReference>
<proteinExistence type="predicted"/>
<comment type="subunit">
    <text evidence="1">Homodimer.</text>
</comment>
<dbReference type="FunFam" id="3.30.70.100:FF:000040">
    <property type="entry name" value="Stress-response A/B barrel domain-containing protein HS1"/>
    <property type="match status" value="1"/>
</dbReference>
<dbReference type="EMBL" id="OIVN01000113">
    <property type="protein sequence ID" value="SPC74552.1"/>
    <property type="molecule type" value="Genomic_DNA"/>
</dbReference>
<protein>
    <recommendedName>
        <fullName evidence="2">Stress-response A/B barrel domain-containing protein</fullName>
    </recommendedName>
</protein>
<sequence length="109" mass="12341">MEQEKGVVKHVVVAKFKEGISEKQVDELIKAYANLVNLTEPMKSFQWGKNVSVENLHKGFTHVFESTFDSLEGVEEWVAHPAHVEYAKFFKANLDKGIVIDFIPSPVPL</sequence>
<dbReference type="InterPro" id="IPR013097">
    <property type="entry name" value="Dabb"/>
</dbReference>
<accession>A0A2N9EIF5</accession>
<dbReference type="AlphaFoldDB" id="A0A2N9EIF5"/>
<dbReference type="InterPro" id="IPR011008">
    <property type="entry name" value="Dimeric_a/b-barrel"/>
</dbReference>
<dbReference type="PROSITE" id="PS51502">
    <property type="entry name" value="S_R_A_B_BARREL"/>
    <property type="match status" value="1"/>
</dbReference>
<dbReference type="Pfam" id="PF07876">
    <property type="entry name" value="Dabb"/>
    <property type="match status" value="1"/>
</dbReference>
<organism evidence="3">
    <name type="scientific">Fagus sylvatica</name>
    <name type="common">Beechnut</name>
    <dbReference type="NCBI Taxonomy" id="28930"/>
    <lineage>
        <taxon>Eukaryota</taxon>
        <taxon>Viridiplantae</taxon>
        <taxon>Streptophyta</taxon>
        <taxon>Embryophyta</taxon>
        <taxon>Tracheophyta</taxon>
        <taxon>Spermatophyta</taxon>
        <taxon>Magnoliopsida</taxon>
        <taxon>eudicotyledons</taxon>
        <taxon>Gunneridae</taxon>
        <taxon>Pentapetalae</taxon>
        <taxon>rosids</taxon>
        <taxon>fabids</taxon>
        <taxon>Fagales</taxon>
        <taxon>Fagaceae</taxon>
        <taxon>Fagus</taxon>
    </lineage>
</organism>
<dbReference type="InterPro" id="IPR044662">
    <property type="entry name" value="HS1/DABB1-like"/>
</dbReference>
<reference evidence="3" key="1">
    <citation type="submission" date="2018-02" db="EMBL/GenBank/DDBJ databases">
        <authorList>
            <person name="Cohen D.B."/>
            <person name="Kent A.D."/>
        </authorList>
    </citation>
    <scope>NUCLEOTIDE SEQUENCE</scope>
</reference>
<evidence type="ECO:0000313" key="3">
    <source>
        <dbReference type="EMBL" id="SPC74552.1"/>
    </source>
</evidence>
<feature type="domain" description="Stress-response A/B barrel" evidence="2">
    <location>
        <begin position="8"/>
        <end position="102"/>
    </location>
</feature>